<feature type="domain" description="Glycosyltransferase 2-like" evidence="15">
    <location>
        <begin position="22"/>
        <end position="187"/>
    </location>
</feature>
<comment type="catalytic activity">
    <reaction evidence="13">
        <text>a di-trans,poly-cis-dolichyl phosphate + UDP-alpha-D-glucose = a di-trans,poly-cis-dolichyl beta-D-glucosyl phosphate + UDP</text>
        <dbReference type="Rhea" id="RHEA:15401"/>
        <dbReference type="Rhea" id="RHEA-COMP:19498"/>
        <dbReference type="Rhea" id="RHEA-COMP:19502"/>
        <dbReference type="ChEBI" id="CHEBI:57525"/>
        <dbReference type="ChEBI" id="CHEBI:57683"/>
        <dbReference type="ChEBI" id="CHEBI:58223"/>
        <dbReference type="ChEBI" id="CHEBI:58885"/>
        <dbReference type="EC" id="2.4.1.117"/>
    </reaction>
    <physiologicalReaction direction="left-to-right" evidence="13">
        <dbReference type="Rhea" id="RHEA:15402"/>
    </physiologicalReaction>
</comment>
<evidence type="ECO:0000256" key="14">
    <source>
        <dbReference type="SAM" id="Phobius"/>
    </source>
</evidence>
<feature type="transmembrane region" description="Helical" evidence="14">
    <location>
        <begin position="278"/>
        <end position="299"/>
    </location>
</feature>
<dbReference type="SUPFAM" id="SSF53448">
    <property type="entry name" value="Nucleotide-diphospho-sugar transferases"/>
    <property type="match status" value="1"/>
</dbReference>
<evidence type="ECO:0000259" key="15">
    <source>
        <dbReference type="Pfam" id="PF00535"/>
    </source>
</evidence>
<evidence type="ECO:0000256" key="9">
    <source>
        <dbReference type="ARBA" id="ARBA00022824"/>
    </source>
</evidence>
<comment type="caution">
    <text evidence="17">The sequence shown here is derived from an EMBL/GenBank/DDBJ whole genome shotgun (WGS) entry which is preliminary data.</text>
</comment>
<gene>
    <name evidence="17" type="ORF">ESP62_007855</name>
</gene>
<keyword evidence="7" id="KW-0808">Transferase</keyword>
<name>A0A641ALX6_9ACTN</name>
<protein>
    <recommendedName>
        <fullName evidence="5">dolichyl-phosphate beta-glucosyltransferase</fullName>
        <ecNumber evidence="5">2.4.1.117</ecNumber>
    </recommendedName>
</protein>
<evidence type="ECO:0000256" key="7">
    <source>
        <dbReference type="ARBA" id="ARBA00022679"/>
    </source>
</evidence>
<dbReference type="Pfam" id="PF00535">
    <property type="entry name" value="Glycos_transf_2"/>
    <property type="match status" value="1"/>
</dbReference>
<dbReference type="EMBL" id="SDPP02000002">
    <property type="protein sequence ID" value="KAA1378280.1"/>
    <property type="molecule type" value="Genomic_DNA"/>
</dbReference>
<feature type="domain" description="GtrA/DPMS transmembrane" evidence="16">
    <location>
        <begin position="281"/>
        <end position="398"/>
    </location>
</feature>
<evidence type="ECO:0000256" key="4">
    <source>
        <dbReference type="ARBA" id="ARBA00006739"/>
    </source>
</evidence>
<evidence type="ECO:0000256" key="3">
    <source>
        <dbReference type="ARBA" id="ARBA00004922"/>
    </source>
</evidence>
<evidence type="ECO:0000256" key="10">
    <source>
        <dbReference type="ARBA" id="ARBA00022968"/>
    </source>
</evidence>
<evidence type="ECO:0000256" key="11">
    <source>
        <dbReference type="ARBA" id="ARBA00022989"/>
    </source>
</evidence>
<comment type="similarity">
    <text evidence="4">Belongs to the glycosyltransferase 2 family.</text>
</comment>
<organism evidence="17 18">
    <name type="scientific">Aeromicrobium fastidiosum</name>
    <dbReference type="NCBI Taxonomy" id="52699"/>
    <lineage>
        <taxon>Bacteria</taxon>
        <taxon>Bacillati</taxon>
        <taxon>Actinomycetota</taxon>
        <taxon>Actinomycetes</taxon>
        <taxon>Propionibacteriales</taxon>
        <taxon>Nocardioidaceae</taxon>
        <taxon>Aeromicrobium</taxon>
    </lineage>
</organism>
<keyword evidence="9" id="KW-0256">Endoplasmic reticulum</keyword>
<evidence type="ECO:0000259" key="16">
    <source>
        <dbReference type="Pfam" id="PF04138"/>
    </source>
</evidence>
<reference evidence="17" key="1">
    <citation type="submission" date="2019-09" db="EMBL/GenBank/DDBJ databases">
        <authorList>
            <person name="Li J."/>
        </authorList>
    </citation>
    <scope>NUCLEOTIDE SEQUENCE [LARGE SCALE GENOMIC DNA]</scope>
    <source>
        <strain evidence="17">NRBC 14897</strain>
    </source>
</reference>
<evidence type="ECO:0000256" key="12">
    <source>
        <dbReference type="ARBA" id="ARBA00023136"/>
    </source>
</evidence>
<evidence type="ECO:0000256" key="1">
    <source>
        <dbReference type="ARBA" id="ARBA00004141"/>
    </source>
</evidence>
<evidence type="ECO:0000256" key="6">
    <source>
        <dbReference type="ARBA" id="ARBA00022676"/>
    </source>
</evidence>
<dbReference type="GO" id="GO:0000271">
    <property type="term" value="P:polysaccharide biosynthetic process"/>
    <property type="evidence" value="ECO:0007669"/>
    <property type="project" value="InterPro"/>
</dbReference>
<dbReference type="RefSeq" id="WP_129182982.1">
    <property type="nucleotide sequence ID" value="NZ_JAGIOG010000001.1"/>
</dbReference>
<keyword evidence="8 14" id="KW-0812">Transmembrane</keyword>
<dbReference type="InterPro" id="IPR007267">
    <property type="entry name" value="GtrA_DPMS_TM"/>
</dbReference>
<dbReference type="PANTHER" id="PTHR10859">
    <property type="entry name" value="GLYCOSYL TRANSFERASE"/>
    <property type="match status" value="1"/>
</dbReference>
<dbReference type="GO" id="GO:0016020">
    <property type="term" value="C:membrane"/>
    <property type="evidence" value="ECO:0007669"/>
    <property type="project" value="UniProtKB-SubCell"/>
</dbReference>
<feature type="transmembrane region" description="Helical" evidence="14">
    <location>
        <begin position="344"/>
        <end position="363"/>
    </location>
</feature>
<keyword evidence="11 14" id="KW-1133">Transmembrane helix</keyword>
<keyword evidence="6" id="KW-0328">Glycosyltransferase</keyword>
<comment type="pathway">
    <text evidence="3">Protein modification; protein glycosylation.</text>
</comment>
<keyword evidence="10" id="KW-0735">Signal-anchor</keyword>
<dbReference type="PANTHER" id="PTHR10859:SF91">
    <property type="entry name" value="DOLICHYL-PHOSPHATE BETA-GLUCOSYLTRANSFERASE"/>
    <property type="match status" value="1"/>
</dbReference>
<dbReference type="GO" id="GO:0006487">
    <property type="term" value="P:protein N-linked glycosylation"/>
    <property type="evidence" value="ECO:0007669"/>
    <property type="project" value="TreeGrafter"/>
</dbReference>
<evidence type="ECO:0000313" key="18">
    <source>
        <dbReference type="Proteomes" id="UP001515100"/>
    </source>
</evidence>
<dbReference type="InterPro" id="IPR035518">
    <property type="entry name" value="DPG_synthase"/>
</dbReference>
<accession>A0A641ALX6</accession>
<dbReference type="Pfam" id="PF04138">
    <property type="entry name" value="GtrA_DPMS_TM"/>
    <property type="match status" value="1"/>
</dbReference>
<dbReference type="Gene3D" id="3.90.550.10">
    <property type="entry name" value="Spore Coat Polysaccharide Biosynthesis Protein SpsA, Chain A"/>
    <property type="match status" value="1"/>
</dbReference>
<dbReference type="InterPro" id="IPR029044">
    <property type="entry name" value="Nucleotide-diphossugar_trans"/>
</dbReference>
<feature type="transmembrane region" description="Helical" evidence="14">
    <location>
        <begin position="375"/>
        <end position="392"/>
    </location>
</feature>
<dbReference type="InterPro" id="IPR001173">
    <property type="entry name" value="Glyco_trans_2-like"/>
</dbReference>
<sequence length="409" mass="44144">MTATATVPGSLPSPGRAPVLDIVIPVFNEEAALVPSVEKVREHLRTLPFDHRITIADNASTDATSLLAHQLADRFDDVRVVSLTRKGRGRALKEAWSHSDAEVLVYMDVDLSTDLNALLPLVAPLLSGHSDLAIGSRLARTSRTTRGPRREVISRSYNVLLRGALRARFSDAQCGFKAIRRDVAAQLLPLIEDDEWFFDTELLVVAERAGLRIHEVPVDWVDDPDSRVDVVRTALADLRGMGRLGWSLVRGRIPLADVAQALGRATSRSARGGLSAQMVVFALIGALSTAAYGLLYVLLRSSLGALEANAVALAATAVANTAANRRFTFGLRGPTDALKHQLQGLLVFACGLAVTSGTIWTLRAVRGDGHPLVEVAALTAANLFVTVMRFVLMRIWIFRGPRTTTSPGT</sequence>
<evidence type="ECO:0000256" key="2">
    <source>
        <dbReference type="ARBA" id="ARBA00004389"/>
    </source>
</evidence>
<comment type="subcellular location">
    <subcellularLocation>
        <location evidence="2">Endoplasmic reticulum membrane</location>
        <topology evidence="2">Single-pass membrane protein</topology>
    </subcellularLocation>
    <subcellularLocation>
        <location evidence="1">Membrane</location>
        <topology evidence="1">Multi-pass membrane protein</topology>
    </subcellularLocation>
</comment>
<dbReference type="GO" id="GO:0004581">
    <property type="term" value="F:dolichyl-phosphate beta-glucosyltransferase activity"/>
    <property type="evidence" value="ECO:0007669"/>
    <property type="project" value="UniProtKB-EC"/>
</dbReference>
<dbReference type="AlphaFoldDB" id="A0A641ALX6"/>
<keyword evidence="18" id="KW-1185">Reference proteome</keyword>
<evidence type="ECO:0000256" key="13">
    <source>
        <dbReference type="ARBA" id="ARBA00045097"/>
    </source>
</evidence>
<dbReference type="OrthoDB" id="2369748at2"/>
<keyword evidence="12 14" id="KW-0472">Membrane</keyword>
<evidence type="ECO:0000256" key="5">
    <source>
        <dbReference type="ARBA" id="ARBA00012583"/>
    </source>
</evidence>
<evidence type="ECO:0000256" key="8">
    <source>
        <dbReference type="ARBA" id="ARBA00022692"/>
    </source>
</evidence>
<evidence type="ECO:0000313" key="17">
    <source>
        <dbReference type="EMBL" id="KAA1378280.1"/>
    </source>
</evidence>
<proteinExistence type="inferred from homology"/>
<dbReference type="CDD" id="cd04188">
    <property type="entry name" value="DPG_synthase"/>
    <property type="match status" value="1"/>
</dbReference>
<dbReference type="Proteomes" id="UP001515100">
    <property type="component" value="Unassembled WGS sequence"/>
</dbReference>
<dbReference type="EC" id="2.4.1.117" evidence="5"/>